<evidence type="ECO:0000313" key="2">
    <source>
        <dbReference type="Proteomes" id="UP000789390"/>
    </source>
</evidence>
<keyword evidence="2" id="KW-1185">Reference proteome</keyword>
<comment type="caution">
    <text evidence="1">The sequence shown here is derived from an EMBL/GenBank/DDBJ whole genome shotgun (WGS) entry which is preliminary data.</text>
</comment>
<dbReference type="Proteomes" id="UP000789390">
    <property type="component" value="Unassembled WGS sequence"/>
</dbReference>
<dbReference type="EMBL" id="CAKKLH010000311">
    <property type="protein sequence ID" value="CAH0111192.1"/>
    <property type="molecule type" value="Genomic_DNA"/>
</dbReference>
<name>A0A8J2RV04_9CRUS</name>
<accession>A0A8J2RV04</accession>
<gene>
    <name evidence="1" type="ORF">DGAL_LOCUS14827</name>
</gene>
<organism evidence="1 2">
    <name type="scientific">Daphnia galeata</name>
    <dbReference type="NCBI Taxonomy" id="27404"/>
    <lineage>
        <taxon>Eukaryota</taxon>
        <taxon>Metazoa</taxon>
        <taxon>Ecdysozoa</taxon>
        <taxon>Arthropoda</taxon>
        <taxon>Crustacea</taxon>
        <taxon>Branchiopoda</taxon>
        <taxon>Diplostraca</taxon>
        <taxon>Cladocera</taxon>
        <taxon>Anomopoda</taxon>
        <taxon>Daphniidae</taxon>
        <taxon>Daphnia</taxon>
    </lineage>
</organism>
<proteinExistence type="predicted"/>
<sequence>MSLYHRCVHSTILSSTLTSTVRNCPVNLLARKVSLFGMMERLVFLSFFIVVTNASLEVDINSLEKQSTGSNVLIGKRNSALLLAHNIV</sequence>
<evidence type="ECO:0000313" key="1">
    <source>
        <dbReference type="EMBL" id="CAH0111192.1"/>
    </source>
</evidence>
<dbReference type="AlphaFoldDB" id="A0A8J2RV04"/>
<protein>
    <submittedName>
        <fullName evidence="1">Uncharacterized protein</fullName>
    </submittedName>
</protein>
<reference evidence="1" key="1">
    <citation type="submission" date="2021-11" db="EMBL/GenBank/DDBJ databases">
        <authorList>
            <person name="Schell T."/>
        </authorList>
    </citation>
    <scope>NUCLEOTIDE SEQUENCE</scope>
    <source>
        <strain evidence="1">M5</strain>
    </source>
</reference>